<reference evidence="2" key="1">
    <citation type="submission" date="2020-06" db="EMBL/GenBank/DDBJ databases">
        <authorList>
            <consortium name="Plant Systems Biology data submission"/>
        </authorList>
    </citation>
    <scope>NUCLEOTIDE SEQUENCE</scope>
    <source>
        <strain evidence="2">D6</strain>
    </source>
</reference>
<dbReference type="AlphaFoldDB" id="A0A9N8F0A3"/>
<protein>
    <submittedName>
        <fullName evidence="2">Uncharacterized protein</fullName>
    </submittedName>
</protein>
<evidence type="ECO:0000313" key="3">
    <source>
        <dbReference type="Proteomes" id="UP001153069"/>
    </source>
</evidence>
<name>A0A9N8F0A3_9STRA</name>
<keyword evidence="3" id="KW-1185">Reference proteome</keyword>
<proteinExistence type="predicted"/>
<feature type="compositionally biased region" description="Basic and acidic residues" evidence="1">
    <location>
        <begin position="26"/>
        <end position="37"/>
    </location>
</feature>
<evidence type="ECO:0000313" key="2">
    <source>
        <dbReference type="EMBL" id="CAB9530193.1"/>
    </source>
</evidence>
<comment type="caution">
    <text evidence="2">The sequence shown here is derived from an EMBL/GenBank/DDBJ whole genome shotgun (WGS) entry which is preliminary data.</text>
</comment>
<sequence length="117" mass="13164">MEDADEPPKKKARKSKTTTNNNKQPTGERPHGMNEDNWCRSCAQWGHKRSTSKLCPNNKRKKTVVPVLPSVQQLEAMSLVESESATMDALDYITLDEDNETSVEEVIDGVLCLDEED</sequence>
<evidence type="ECO:0000256" key="1">
    <source>
        <dbReference type="SAM" id="MobiDB-lite"/>
    </source>
</evidence>
<dbReference type="EMBL" id="CAICTM010002779">
    <property type="protein sequence ID" value="CAB9530193.1"/>
    <property type="molecule type" value="Genomic_DNA"/>
</dbReference>
<accession>A0A9N8F0A3</accession>
<feature type="region of interest" description="Disordered" evidence="1">
    <location>
        <begin position="1"/>
        <end position="37"/>
    </location>
</feature>
<organism evidence="2 3">
    <name type="scientific">Seminavis robusta</name>
    <dbReference type="NCBI Taxonomy" id="568900"/>
    <lineage>
        <taxon>Eukaryota</taxon>
        <taxon>Sar</taxon>
        <taxon>Stramenopiles</taxon>
        <taxon>Ochrophyta</taxon>
        <taxon>Bacillariophyta</taxon>
        <taxon>Bacillariophyceae</taxon>
        <taxon>Bacillariophycidae</taxon>
        <taxon>Naviculales</taxon>
        <taxon>Naviculaceae</taxon>
        <taxon>Seminavis</taxon>
    </lineage>
</organism>
<gene>
    <name evidence="2" type="ORF">SEMRO_2781_G336950.1</name>
</gene>
<dbReference type="Proteomes" id="UP001153069">
    <property type="component" value="Unassembled WGS sequence"/>
</dbReference>